<comment type="caution">
    <text evidence="1">The sequence shown here is derived from an EMBL/GenBank/DDBJ whole genome shotgun (WGS) entry which is preliminary data.</text>
</comment>
<dbReference type="Proteomes" id="UP000325105">
    <property type="component" value="Unassembled WGS sequence"/>
</dbReference>
<sequence>MPIGLSVSPAHGGSTLTDRIYSRKFSGYGKPYGNHPQNTYFPHVALANFLSKFANMETLKFTYRGKEITAPMEIVQKYGNVMTFHVIGKNGQRFIFLKYGNEWSHIEGTLSASLREAILDALIMRFEFAAVKTFIYQGKRQIVTVNWVYGGGVWDVKINHISRGWIAFYENEGFRWRISEGETWLKPRHMEYFIELIKAGKIVSTDPLDKKIREAEK</sequence>
<protein>
    <submittedName>
        <fullName evidence="1">Uncharacterized protein</fullName>
    </submittedName>
</protein>
<proteinExistence type="predicted"/>
<name>A0A5S5D071_9SPHI</name>
<evidence type="ECO:0000313" key="2">
    <source>
        <dbReference type="Proteomes" id="UP000325105"/>
    </source>
</evidence>
<dbReference type="EMBL" id="VNHX01000027">
    <property type="protein sequence ID" value="TYP89437.1"/>
    <property type="molecule type" value="Genomic_DNA"/>
</dbReference>
<organism evidence="1 2">
    <name type="scientific">Sphingobacterium allocomposti</name>
    <dbReference type="NCBI Taxonomy" id="415956"/>
    <lineage>
        <taxon>Bacteria</taxon>
        <taxon>Pseudomonadati</taxon>
        <taxon>Bacteroidota</taxon>
        <taxon>Sphingobacteriia</taxon>
        <taxon>Sphingobacteriales</taxon>
        <taxon>Sphingobacteriaceae</taxon>
        <taxon>Sphingobacterium</taxon>
    </lineage>
</organism>
<reference evidence="1 2" key="1">
    <citation type="submission" date="2019-07" db="EMBL/GenBank/DDBJ databases">
        <title>Genomic Encyclopedia of Archaeal and Bacterial Type Strains, Phase II (KMG-II): from individual species to whole genera.</title>
        <authorList>
            <person name="Goeker M."/>
        </authorList>
    </citation>
    <scope>NUCLEOTIDE SEQUENCE [LARGE SCALE GENOMIC DNA]</scope>
    <source>
        <strain evidence="1 2">DSM 18850</strain>
    </source>
</reference>
<evidence type="ECO:0000313" key="1">
    <source>
        <dbReference type="EMBL" id="TYP89437.1"/>
    </source>
</evidence>
<keyword evidence="2" id="KW-1185">Reference proteome</keyword>
<gene>
    <name evidence="1" type="ORF">BC792_12738</name>
</gene>
<dbReference type="AlphaFoldDB" id="A0A5S5D071"/>
<accession>A0A5S5D071</accession>